<dbReference type="InterPro" id="IPR046373">
    <property type="entry name" value="Acyl-CoA_Oxase/DH_mid-dom_sf"/>
</dbReference>
<dbReference type="Gene3D" id="1.10.540.10">
    <property type="entry name" value="Acyl-CoA dehydrogenase/oxidase, N-terminal domain"/>
    <property type="match status" value="1"/>
</dbReference>
<dbReference type="InterPro" id="IPR037069">
    <property type="entry name" value="AcylCoA_DH/ox_N_sf"/>
</dbReference>
<dbReference type="PANTHER" id="PTHR43884:SF12">
    <property type="entry name" value="ISOVALERYL-COA DEHYDROGENASE, MITOCHONDRIAL-RELATED"/>
    <property type="match status" value="1"/>
</dbReference>
<keyword evidence="1" id="KW-0560">Oxidoreductase</keyword>
<gene>
    <name evidence="4" type="ORF">GCM10025790_15400</name>
</gene>
<dbReference type="Gene3D" id="1.20.140.10">
    <property type="entry name" value="Butyryl-CoA Dehydrogenase, subunit A, domain 3"/>
    <property type="match status" value="1"/>
</dbReference>
<evidence type="ECO:0000313" key="5">
    <source>
        <dbReference type="Proteomes" id="UP001500368"/>
    </source>
</evidence>
<dbReference type="InterPro" id="IPR013786">
    <property type="entry name" value="AcylCoA_DH/ox_N"/>
</dbReference>
<organism evidence="4 5">
    <name type="scientific">Nesterenkonia rhizosphaerae</name>
    <dbReference type="NCBI Taxonomy" id="1348272"/>
    <lineage>
        <taxon>Bacteria</taxon>
        <taxon>Bacillati</taxon>
        <taxon>Actinomycetota</taxon>
        <taxon>Actinomycetes</taxon>
        <taxon>Micrococcales</taxon>
        <taxon>Micrococcaceae</taxon>
        <taxon>Nesterenkonia</taxon>
    </lineage>
</organism>
<dbReference type="Gene3D" id="2.40.110.10">
    <property type="entry name" value="Butyryl-CoA Dehydrogenase, subunit A, domain 2"/>
    <property type="match status" value="1"/>
</dbReference>
<dbReference type="PANTHER" id="PTHR43884">
    <property type="entry name" value="ACYL-COA DEHYDROGENASE"/>
    <property type="match status" value="1"/>
</dbReference>
<dbReference type="InterPro" id="IPR013107">
    <property type="entry name" value="Acyl-CoA_DH_C"/>
</dbReference>
<accession>A0ABP9FWF7</accession>
<sequence>MSETTLTPPAETDTALQPRSHWVDAGWATEEELQHWSGIAEELAQKLAADAIQRDRANATPFAEAKLLKDSGLVSLLVPKEHGGGGGHWSTALTVVRILARADASISQLLAYHYINEGNIVLTITDAAERQRWFRATAAGQWIWGDSVNPTDPDLTLVPEAEGWVLNGKKRYSTGSAVGDALLVNARISAGPEAGRILAFVLENGREGVTYVDDWDFLGQRLSSSNTVTYDQVRVNPEDVLGYLTDEPYSTLVTPGIQLAFGNLYLGIAEGALNKARDLINARPNAWFLSTAEKYRHDPFVQRLVGDFKSQVAAVAALAEKINRRYEQVLALGAAVTEEVRGELAVEIAELKVISSDVATQLTHQIFEATGTSSTASKHGFDLYWRNIRTHSLHDPVDYKKLEVGAHFLNGEFQPLSLYT</sequence>
<evidence type="ECO:0000256" key="1">
    <source>
        <dbReference type="ARBA" id="ARBA00023002"/>
    </source>
</evidence>
<dbReference type="RefSeq" id="WP_345477477.1">
    <property type="nucleotide sequence ID" value="NZ_BAABLW010000007.1"/>
</dbReference>
<dbReference type="Pfam" id="PF02771">
    <property type="entry name" value="Acyl-CoA_dh_N"/>
    <property type="match status" value="1"/>
</dbReference>
<dbReference type="Pfam" id="PF08028">
    <property type="entry name" value="Acyl-CoA_dh_2"/>
    <property type="match status" value="1"/>
</dbReference>
<feature type="domain" description="Acyl-CoA dehydrogenase/oxidase N-terminal" evidence="2">
    <location>
        <begin position="29"/>
        <end position="140"/>
    </location>
</feature>
<evidence type="ECO:0000259" key="2">
    <source>
        <dbReference type="Pfam" id="PF02771"/>
    </source>
</evidence>
<proteinExistence type="predicted"/>
<feature type="domain" description="Acyl-CoA dehydrogenase C-terminal" evidence="3">
    <location>
        <begin position="260"/>
        <end position="395"/>
    </location>
</feature>
<keyword evidence="4" id="KW-0503">Monooxygenase</keyword>
<dbReference type="SUPFAM" id="SSF47203">
    <property type="entry name" value="Acyl-CoA dehydrogenase C-terminal domain-like"/>
    <property type="match status" value="1"/>
</dbReference>
<dbReference type="InterPro" id="IPR036250">
    <property type="entry name" value="AcylCo_DH-like_C"/>
</dbReference>
<evidence type="ECO:0000313" key="4">
    <source>
        <dbReference type="EMBL" id="GAA4920288.1"/>
    </source>
</evidence>
<dbReference type="EMBL" id="BAABLW010000007">
    <property type="protein sequence ID" value="GAA4920288.1"/>
    <property type="molecule type" value="Genomic_DNA"/>
</dbReference>
<dbReference type="InterPro" id="IPR009100">
    <property type="entry name" value="AcylCoA_DH/oxidase_NM_dom_sf"/>
</dbReference>
<protein>
    <submittedName>
        <fullName evidence="4">Monooxygenase</fullName>
    </submittedName>
</protein>
<reference evidence="5" key="1">
    <citation type="journal article" date="2019" name="Int. J. Syst. Evol. Microbiol.">
        <title>The Global Catalogue of Microorganisms (GCM) 10K type strain sequencing project: providing services to taxonomists for standard genome sequencing and annotation.</title>
        <authorList>
            <consortium name="The Broad Institute Genomics Platform"/>
            <consortium name="The Broad Institute Genome Sequencing Center for Infectious Disease"/>
            <person name="Wu L."/>
            <person name="Ma J."/>
        </authorList>
    </citation>
    <scope>NUCLEOTIDE SEQUENCE [LARGE SCALE GENOMIC DNA]</scope>
    <source>
        <strain evidence="5">JCM 19129</strain>
    </source>
</reference>
<name>A0ABP9FWF7_9MICC</name>
<keyword evidence="5" id="KW-1185">Reference proteome</keyword>
<evidence type="ECO:0000259" key="3">
    <source>
        <dbReference type="Pfam" id="PF08028"/>
    </source>
</evidence>
<dbReference type="SUPFAM" id="SSF56645">
    <property type="entry name" value="Acyl-CoA dehydrogenase NM domain-like"/>
    <property type="match status" value="1"/>
</dbReference>
<dbReference type="GO" id="GO:0004497">
    <property type="term" value="F:monooxygenase activity"/>
    <property type="evidence" value="ECO:0007669"/>
    <property type="project" value="UniProtKB-KW"/>
</dbReference>
<comment type="caution">
    <text evidence="4">The sequence shown here is derived from an EMBL/GenBank/DDBJ whole genome shotgun (WGS) entry which is preliminary data.</text>
</comment>
<dbReference type="Proteomes" id="UP001500368">
    <property type="component" value="Unassembled WGS sequence"/>
</dbReference>
<dbReference type="PIRSF" id="PIRSF016578">
    <property type="entry name" value="HsaA"/>
    <property type="match status" value="1"/>
</dbReference>